<dbReference type="PROSITE" id="PS51257">
    <property type="entry name" value="PROKAR_LIPOPROTEIN"/>
    <property type="match status" value="1"/>
</dbReference>
<evidence type="ECO:0000256" key="4">
    <source>
        <dbReference type="SAM" id="SignalP"/>
    </source>
</evidence>
<dbReference type="RefSeq" id="WP_136373768.1">
    <property type="nucleotide sequence ID" value="NZ_SSOB01000066.1"/>
</dbReference>
<evidence type="ECO:0000313" key="6">
    <source>
        <dbReference type="Proteomes" id="UP000310636"/>
    </source>
</evidence>
<feature type="signal peptide" evidence="4">
    <location>
        <begin position="1"/>
        <end position="23"/>
    </location>
</feature>
<organism evidence="5 6">
    <name type="scientific">Cohnella fermenti</name>
    <dbReference type="NCBI Taxonomy" id="2565925"/>
    <lineage>
        <taxon>Bacteria</taxon>
        <taxon>Bacillati</taxon>
        <taxon>Bacillota</taxon>
        <taxon>Bacilli</taxon>
        <taxon>Bacillales</taxon>
        <taxon>Paenibacillaceae</taxon>
        <taxon>Cohnella</taxon>
    </lineage>
</organism>
<dbReference type="PANTHER" id="PTHR43649">
    <property type="entry name" value="ARABINOSE-BINDING PROTEIN-RELATED"/>
    <property type="match status" value="1"/>
</dbReference>
<name>A0A4S4BFH3_9BACL</name>
<reference evidence="5 6" key="1">
    <citation type="submission" date="2019-04" db="EMBL/GenBank/DDBJ databases">
        <title>Cohnella sp. nov. isolated from preserved vegetables.</title>
        <authorList>
            <person name="Lin S.-Y."/>
            <person name="Hung M.-H."/>
            <person name="Young C.-C."/>
        </authorList>
    </citation>
    <scope>NUCLEOTIDE SEQUENCE [LARGE SCALE GENOMIC DNA]</scope>
    <source>
        <strain evidence="5 6">CC-MHH1044</strain>
    </source>
</reference>
<keyword evidence="6" id="KW-1185">Reference proteome</keyword>
<dbReference type="Gene3D" id="3.40.190.10">
    <property type="entry name" value="Periplasmic binding protein-like II"/>
    <property type="match status" value="2"/>
</dbReference>
<protein>
    <submittedName>
        <fullName evidence="5">Extracellular solute-binding protein</fullName>
    </submittedName>
</protein>
<proteinExistence type="inferred from homology"/>
<gene>
    <name evidence="5" type="ORF">E6C55_31235</name>
</gene>
<evidence type="ECO:0000256" key="3">
    <source>
        <dbReference type="ARBA" id="ARBA00022729"/>
    </source>
</evidence>
<dbReference type="InterPro" id="IPR006061">
    <property type="entry name" value="SBP_1_CS"/>
</dbReference>
<comment type="similarity">
    <text evidence="1">Belongs to the bacterial solute-binding protein 1 family.</text>
</comment>
<dbReference type="PANTHER" id="PTHR43649:SF14">
    <property type="entry name" value="BLR3389 PROTEIN"/>
    <property type="match status" value="1"/>
</dbReference>
<dbReference type="Pfam" id="PF01547">
    <property type="entry name" value="SBP_bac_1"/>
    <property type="match status" value="1"/>
</dbReference>
<sequence length="441" mass="48367">MKSIRKKAAAPTMAALAAMLALTACGNNSTLNATHSAQPSASSTSQSGGEQVKLRFYSWIGGDVGPTIKEINDRFHDKYPNITVEFETAPTDQYETVIKTRLASGDAPDLLGVYPGMKKDAFVEAGYLMDLSDQAWVSRLIESAKDVASTDNKVYALPLDSNVIGVIYNKKIFADHGLSIPTDWQEFLDVSEKLKAANVTPIALGNKDLWITQLVPYAMAPTAIYQNTPDFDAQMSEGKATFVGSAWNQMMSDYVLLNEKGYFNKGILGTTYDQSTQLMATEKAAMTINGNWMLAPIKQANPDLDLGMFPLPYNEAGEDAWVSASVGSMTAISATTAHPEEAKLYLDFWASPEIAQFYLKEKRAFSTFSDVSVDMDTTAKEMESYLVKGSYNFLDQKWPAGVQDVMMNQIQNVLVSGGNTSNKIDEMLKKMDEAYKSAVNN</sequence>
<evidence type="ECO:0000256" key="1">
    <source>
        <dbReference type="ARBA" id="ARBA00008520"/>
    </source>
</evidence>
<dbReference type="SUPFAM" id="SSF53850">
    <property type="entry name" value="Periplasmic binding protein-like II"/>
    <property type="match status" value="1"/>
</dbReference>
<dbReference type="EMBL" id="SSOB01000066">
    <property type="protein sequence ID" value="THF72942.1"/>
    <property type="molecule type" value="Genomic_DNA"/>
</dbReference>
<accession>A0A4S4BFH3</accession>
<evidence type="ECO:0000313" key="5">
    <source>
        <dbReference type="EMBL" id="THF72942.1"/>
    </source>
</evidence>
<dbReference type="GO" id="GO:0055085">
    <property type="term" value="P:transmembrane transport"/>
    <property type="evidence" value="ECO:0007669"/>
    <property type="project" value="InterPro"/>
</dbReference>
<dbReference type="OrthoDB" id="9798191at2"/>
<dbReference type="AlphaFoldDB" id="A0A4S4BFH3"/>
<feature type="chain" id="PRO_5039236907" evidence="4">
    <location>
        <begin position="24"/>
        <end position="441"/>
    </location>
</feature>
<comment type="caution">
    <text evidence="5">The sequence shown here is derived from an EMBL/GenBank/DDBJ whole genome shotgun (WGS) entry which is preliminary data.</text>
</comment>
<dbReference type="PROSITE" id="PS01037">
    <property type="entry name" value="SBP_BACTERIAL_1"/>
    <property type="match status" value="1"/>
</dbReference>
<keyword evidence="2" id="KW-0813">Transport</keyword>
<dbReference type="InterPro" id="IPR006059">
    <property type="entry name" value="SBP"/>
</dbReference>
<dbReference type="InterPro" id="IPR050490">
    <property type="entry name" value="Bact_solute-bd_prot1"/>
</dbReference>
<evidence type="ECO:0000256" key="2">
    <source>
        <dbReference type="ARBA" id="ARBA00022448"/>
    </source>
</evidence>
<keyword evidence="3 4" id="KW-0732">Signal</keyword>
<dbReference type="Proteomes" id="UP000310636">
    <property type="component" value="Unassembled WGS sequence"/>
</dbReference>